<dbReference type="InterPro" id="IPR007433">
    <property type="entry name" value="DUF481"/>
</dbReference>
<dbReference type="Pfam" id="PF04338">
    <property type="entry name" value="DUF481"/>
    <property type="match status" value="1"/>
</dbReference>
<feature type="signal peptide" evidence="1">
    <location>
        <begin position="1"/>
        <end position="22"/>
    </location>
</feature>
<dbReference type="AlphaFoldDB" id="A0A1I6JYA6"/>
<dbReference type="RefSeq" id="WP_091904417.1">
    <property type="nucleotide sequence ID" value="NZ_FOYX01000003.1"/>
</dbReference>
<protein>
    <recommendedName>
        <fullName evidence="4">DUF481 domain-containing protein</fullName>
    </recommendedName>
</protein>
<proteinExistence type="predicted"/>
<dbReference type="Proteomes" id="UP000199462">
    <property type="component" value="Unassembled WGS sequence"/>
</dbReference>
<name>A0A1I6JYA6_9FLAO</name>
<dbReference type="EMBL" id="FOYX01000003">
    <property type="protein sequence ID" value="SFR83959.1"/>
    <property type="molecule type" value="Genomic_DNA"/>
</dbReference>
<gene>
    <name evidence="2" type="ORF">SAMN04488010_3227</name>
</gene>
<evidence type="ECO:0000313" key="3">
    <source>
        <dbReference type="Proteomes" id="UP000199462"/>
    </source>
</evidence>
<reference evidence="3" key="1">
    <citation type="submission" date="2016-10" db="EMBL/GenBank/DDBJ databases">
        <authorList>
            <person name="Varghese N."/>
            <person name="Submissions S."/>
        </authorList>
    </citation>
    <scope>NUCLEOTIDE SEQUENCE [LARGE SCALE GENOMIC DNA]</scope>
    <source>
        <strain evidence="3">DSM 19891</strain>
    </source>
</reference>
<evidence type="ECO:0000256" key="1">
    <source>
        <dbReference type="SAM" id="SignalP"/>
    </source>
</evidence>
<evidence type="ECO:0000313" key="2">
    <source>
        <dbReference type="EMBL" id="SFR83959.1"/>
    </source>
</evidence>
<evidence type="ECO:0008006" key="4">
    <source>
        <dbReference type="Google" id="ProtNLM"/>
    </source>
</evidence>
<organism evidence="2 3">
    <name type="scientific">Maribacter stanieri</name>
    <dbReference type="NCBI Taxonomy" id="440514"/>
    <lineage>
        <taxon>Bacteria</taxon>
        <taxon>Pseudomonadati</taxon>
        <taxon>Bacteroidota</taxon>
        <taxon>Flavobacteriia</taxon>
        <taxon>Flavobacteriales</taxon>
        <taxon>Flavobacteriaceae</taxon>
        <taxon>Maribacter</taxon>
    </lineage>
</organism>
<feature type="chain" id="PRO_5011762737" description="DUF481 domain-containing protein" evidence="1">
    <location>
        <begin position="23"/>
        <end position="259"/>
    </location>
</feature>
<keyword evidence="3" id="KW-1185">Reference proteome</keyword>
<accession>A0A1I6JYA6</accession>
<keyword evidence="1" id="KW-0732">Signal</keyword>
<sequence>MKFTLNKFKPIFYILLAFCGYAAEAQLVNIESKRMHTDSIRFVLNSDLLFNYTDNNGEYILQIGSNLTTQFKSKNLKSIYFLLGNVNLIRSKDEDFQNSYFLHARFNQKLSELIRFEAFLQNQNNQKLTISERNLLGVGLRLKILDKNGTLAYFGNSYIYEIESVDDSDQKFYNHRNSSYISLNQSFKKYRLDISGTLYFQPLYDNIGNHRILSQFKAEMPLTKRISFSALYNYSVINFNSALEDNRASNVSFGFTLNL</sequence>
<dbReference type="STRING" id="440514.SAMN04488010_3227"/>